<dbReference type="EMBL" id="JAHRIP010089544">
    <property type="protein sequence ID" value="MEQ2316644.1"/>
    <property type="molecule type" value="Genomic_DNA"/>
</dbReference>
<proteinExistence type="predicted"/>
<keyword evidence="3" id="KW-1185">Reference proteome</keyword>
<accession>A0ABV1ADK8</accession>
<feature type="region of interest" description="Disordered" evidence="1">
    <location>
        <begin position="1"/>
        <end position="71"/>
    </location>
</feature>
<name>A0ABV1ADK8_9TELE</name>
<feature type="compositionally biased region" description="Pro residues" evidence="1">
    <location>
        <begin position="1"/>
        <end position="15"/>
    </location>
</feature>
<dbReference type="InterPro" id="IPR050058">
    <property type="entry name" value="Ala-tRNA_ligase"/>
</dbReference>
<organism evidence="2 3">
    <name type="scientific">Ameca splendens</name>
    <dbReference type="NCBI Taxonomy" id="208324"/>
    <lineage>
        <taxon>Eukaryota</taxon>
        <taxon>Metazoa</taxon>
        <taxon>Chordata</taxon>
        <taxon>Craniata</taxon>
        <taxon>Vertebrata</taxon>
        <taxon>Euteleostomi</taxon>
        <taxon>Actinopterygii</taxon>
        <taxon>Neopterygii</taxon>
        <taxon>Teleostei</taxon>
        <taxon>Neoteleostei</taxon>
        <taxon>Acanthomorphata</taxon>
        <taxon>Ovalentaria</taxon>
        <taxon>Atherinomorphae</taxon>
        <taxon>Cyprinodontiformes</taxon>
        <taxon>Goodeidae</taxon>
        <taxon>Ameca</taxon>
    </lineage>
</organism>
<sequence>MPRRPSPQTPPPAPPGGAQGVPRPAERHSPSSVSWAVPWASSRWDVPGTPPEEGVQEASAAVRSRNETEWRGERALGSEIPALTAPPPGLCWNQDLQHAMGRFTAESEVAWMRISSSNWFSTRKGWLALFRLEGGAGEVVRGEGRLLGLGWDDGRCLQAGGMMVSVRDKVNMLANATSSWPAVKTHRVVLQARDMGQVLSQEVDTLSARLSGSAPSSLGSAHQFSKEASVLSDAVDNTPIPQWQRREMQVQLRAMLRAVNTVIRKLETQLAAENAAVLLQKNGRKELLVDSVETDSLSVLMKTVNQLSAATPLSQVMLLAHQEDSGKILCACQVPKDSPGLAASDWAVAVCRHLGGSAGGSALVAKGTGSSGDITEALRWAEDFGRQKKQL</sequence>
<dbReference type="Gene3D" id="3.10.310.40">
    <property type="match status" value="1"/>
</dbReference>
<dbReference type="PANTHER" id="PTHR11777:SF8">
    <property type="entry name" value="ALANINE--TRNA LIGASE, MITOCHONDRIAL"/>
    <property type="match status" value="1"/>
</dbReference>
<evidence type="ECO:0000256" key="1">
    <source>
        <dbReference type="SAM" id="MobiDB-lite"/>
    </source>
</evidence>
<comment type="caution">
    <text evidence="2">The sequence shown here is derived from an EMBL/GenBank/DDBJ whole genome shotgun (WGS) entry which is preliminary data.</text>
</comment>
<evidence type="ECO:0008006" key="4">
    <source>
        <dbReference type="Google" id="ProtNLM"/>
    </source>
</evidence>
<reference evidence="2 3" key="1">
    <citation type="submission" date="2021-06" db="EMBL/GenBank/DDBJ databases">
        <authorList>
            <person name="Palmer J.M."/>
        </authorList>
    </citation>
    <scope>NUCLEOTIDE SEQUENCE [LARGE SCALE GENOMIC DNA]</scope>
    <source>
        <strain evidence="2 3">AS_MEX2019</strain>
        <tissue evidence="2">Muscle</tissue>
    </source>
</reference>
<feature type="compositionally biased region" description="Low complexity" evidence="1">
    <location>
        <begin position="30"/>
        <end position="42"/>
    </location>
</feature>
<dbReference type="Proteomes" id="UP001469553">
    <property type="component" value="Unassembled WGS sequence"/>
</dbReference>
<evidence type="ECO:0000313" key="3">
    <source>
        <dbReference type="Proteomes" id="UP001469553"/>
    </source>
</evidence>
<gene>
    <name evidence="2" type="ORF">AMECASPLE_034520</name>
</gene>
<dbReference type="PANTHER" id="PTHR11777">
    <property type="entry name" value="ALANYL-TRNA SYNTHETASE"/>
    <property type="match status" value="1"/>
</dbReference>
<evidence type="ECO:0000313" key="2">
    <source>
        <dbReference type="EMBL" id="MEQ2316644.1"/>
    </source>
</evidence>
<protein>
    <recommendedName>
        <fullName evidence="4">Alanyl-tRNA synthetase</fullName>
    </recommendedName>
</protein>